<keyword evidence="4" id="KW-1185">Reference proteome</keyword>
<dbReference type="CDD" id="cd12797">
    <property type="entry name" value="M23_peptidase"/>
    <property type="match status" value="1"/>
</dbReference>
<evidence type="ECO:0000313" key="4">
    <source>
        <dbReference type="Proteomes" id="UP000195514"/>
    </source>
</evidence>
<dbReference type="PANTHER" id="PTHR21666">
    <property type="entry name" value="PEPTIDASE-RELATED"/>
    <property type="match status" value="1"/>
</dbReference>
<dbReference type="GO" id="GO:0004222">
    <property type="term" value="F:metalloendopeptidase activity"/>
    <property type="evidence" value="ECO:0007669"/>
    <property type="project" value="TreeGrafter"/>
</dbReference>
<dbReference type="PROSITE" id="PS50853">
    <property type="entry name" value="FN3"/>
    <property type="match status" value="1"/>
</dbReference>
<feature type="domain" description="Fibronectin type-III" evidence="2">
    <location>
        <begin position="570"/>
        <end position="664"/>
    </location>
</feature>
<organism evidence="3 4">
    <name type="scientific">Candidatus Brevifilum fermentans</name>
    <dbReference type="NCBI Taxonomy" id="1986204"/>
    <lineage>
        <taxon>Bacteria</taxon>
        <taxon>Bacillati</taxon>
        <taxon>Chloroflexota</taxon>
        <taxon>Anaerolineae</taxon>
        <taxon>Anaerolineales</taxon>
        <taxon>Anaerolineaceae</taxon>
        <taxon>Candidatus Brevifilum</taxon>
    </lineage>
</organism>
<feature type="region of interest" description="Disordered" evidence="1">
    <location>
        <begin position="31"/>
        <end position="54"/>
    </location>
</feature>
<protein>
    <recommendedName>
        <fullName evidence="2">Fibronectin type-III domain-containing protein</fullName>
    </recommendedName>
</protein>
<dbReference type="KEGG" id="abat:CFX1CAM_0309"/>
<evidence type="ECO:0000256" key="1">
    <source>
        <dbReference type="SAM" id="MobiDB-lite"/>
    </source>
</evidence>
<dbReference type="Gene3D" id="2.60.40.10">
    <property type="entry name" value="Immunoglobulins"/>
    <property type="match status" value="1"/>
</dbReference>
<dbReference type="Pfam" id="PF01551">
    <property type="entry name" value="Peptidase_M23"/>
    <property type="match status" value="1"/>
</dbReference>
<dbReference type="PANTHER" id="PTHR21666:SF270">
    <property type="entry name" value="MUREIN HYDROLASE ACTIVATOR ENVC"/>
    <property type="match status" value="1"/>
</dbReference>
<dbReference type="InterPro" id="IPR013783">
    <property type="entry name" value="Ig-like_fold"/>
</dbReference>
<dbReference type="RefSeq" id="WP_157891636.1">
    <property type="nucleotide sequence ID" value="NZ_LT859958.1"/>
</dbReference>
<dbReference type="EMBL" id="LT859958">
    <property type="protein sequence ID" value="SMX53375.1"/>
    <property type="molecule type" value="Genomic_DNA"/>
</dbReference>
<dbReference type="CDD" id="cd00063">
    <property type="entry name" value="FN3"/>
    <property type="match status" value="1"/>
</dbReference>
<accession>A0A1Y6K111</accession>
<dbReference type="SUPFAM" id="SSF49265">
    <property type="entry name" value="Fibronectin type III"/>
    <property type="match status" value="1"/>
</dbReference>
<evidence type="ECO:0000259" key="2">
    <source>
        <dbReference type="PROSITE" id="PS50853"/>
    </source>
</evidence>
<dbReference type="OrthoDB" id="135264at2"/>
<dbReference type="AlphaFoldDB" id="A0A1Y6K111"/>
<dbReference type="InterPro" id="IPR036116">
    <property type="entry name" value="FN3_sf"/>
</dbReference>
<dbReference type="Gene3D" id="2.70.70.10">
    <property type="entry name" value="Glucose Permease (Domain IIA)"/>
    <property type="match status" value="1"/>
</dbReference>
<evidence type="ECO:0000313" key="3">
    <source>
        <dbReference type="EMBL" id="SMX53375.1"/>
    </source>
</evidence>
<name>A0A1Y6K111_9CHLR</name>
<dbReference type="SUPFAM" id="SSF51261">
    <property type="entry name" value="Duplicated hybrid motif"/>
    <property type="match status" value="1"/>
</dbReference>
<reference evidence="4" key="1">
    <citation type="submission" date="2017-05" db="EMBL/GenBank/DDBJ databases">
        <authorList>
            <person name="Kirkegaard R."/>
            <person name="Mcilroy J S."/>
        </authorList>
    </citation>
    <scope>NUCLEOTIDE SEQUENCE [LARGE SCALE GENOMIC DNA]</scope>
</reference>
<dbReference type="Proteomes" id="UP000195514">
    <property type="component" value="Chromosome I"/>
</dbReference>
<dbReference type="InterPro" id="IPR011055">
    <property type="entry name" value="Dup_hybrid_motif"/>
</dbReference>
<sequence>MTKSIKFGIIVLILLSATLIAITLINPPPTQGSNDFSEGTESPTDPSDPVSTNPDLISAVESALKDASGHWKIFNYQIEHTQIQDDGQMAIVWLSAEDPETGELMAREPELTLAIADEHGSWDVLLEDNPKFIEAFSKFQYAEKSVQGDLLHISEAKAQSNKVFGGYYLPWAEGLEKRLTWSVGHSSCTPVYYCTHAFDFADGTMFPIMAAKGGTVFRWRDSCPNNTPSCTNSITLQDKSTTPWTYQIYLHIANNSIPNHLKQVGTPVTQGQFIANVDNTGYSTGHHVHFMVVTEDTRYFSQGMQSVWGVAEDITFRDVSINWDEATQGGRPRLAYEAATYGGVGKTYYVSGNKPAKAPTGGLTAPSAETYVTNRNLSVSGWGQQNVGVVKLEILANYNGAWVQIGSEQTQNPFTTTVDLCKTSIPNGHFQVALRVWDNKGNPSGILTPRTLIKNIECSTTDTNPSVSLVKTDGLLFLPENGHVVANVAKGSMGRAIASVEFWFHGRDWENGTWVYLGKDISETGGWTIPINTTGMADGDDYAILALVTDAGGKTGVDVVFDAIVDGTSPWISINHLQSPFTKNSATITWTGGDQLSGLKHYSLSVRVNGGAEQVLVSNLPPTTTSYTYDKLAPKQLLLFSLTAVDRAGNSTVERTALYTPGYEFEYGYHLPLFFMSE</sequence>
<gene>
    <name evidence="3" type="ORF">CFX1CAM_0309</name>
</gene>
<proteinExistence type="predicted"/>
<dbReference type="InterPro" id="IPR016047">
    <property type="entry name" value="M23ase_b-sheet_dom"/>
</dbReference>
<dbReference type="InterPro" id="IPR050570">
    <property type="entry name" value="Cell_wall_metabolism_enzyme"/>
</dbReference>
<dbReference type="InterPro" id="IPR003961">
    <property type="entry name" value="FN3_dom"/>
</dbReference>